<proteinExistence type="predicted"/>
<evidence type="ECO:0000313" key="2">
    <source>
        <dbReference type="EMBL" id="MDG0817735.1"/>
    </source>
</evidence>
<dbReference type="RefSeq" id="WP_277579206.1">
    <property type="nucleotide sequence ID" value="NZ_JANRMI010000004.1"/>
</dbReference>
<feature type="compositionally biased region" description="Basic and acidic residues" evidence="1">
    <location>
        <begin position="19"/>
        <end position="30"/>
    </location>
</feature>
<reference evidence="2" key="1">
    <citation type="submission" date="2022-08" db="EMBL/GenBank/DDBJ databases">
        <title>Novel Bdellovibrio Species Isolated from Svalbard: Designation Bdellovibrio svalbardensis.</title>
        <authorList>
            <person name="Mitchell R.J."/>
            <person name="Choi S.Y."/>
        </authorList>
    </citation>
    <scope>NUCLEOTIDE SEQUENCE</scope>
    <source>
        <strain evidence="2">PAP01</strain>
    </source>
</reference>
<dbReference type="EMBL" id="JANRMI010000004">
    <property type="protein sequence ID" value="MDG0817735.1"/>
    <property type="molecule type" value="Genomic_DNA"/>
</dbReference>
<sequence length="85" mass="9566">MSEDIVVKQPAPMAPSNKEGAKESSKESSRRSLFGNLNSELQQALNTWDVLTEQMAEKISPEEEQLKEVKRLLGELKSKLSEFSE</sequence>
<accession>A0ABT6DLI3</accession>
<dbReference type="Proteomes" id="UP001152321">
    <property type="component" value="Unassembled WGS sequence"/>
</dbReference>
<protein>
    <submittedName>
        <fullName evidence="2">Uncharacterized protein</fullName>
    </submittedName>
</protein>
<feature type="region of interest" description="Disordered" evidence="1">
    <location>
        <begin position="1"/>
        <end position="32"/>
    </location>
</feature>
<comment type="caution">
    <text evidence="2">The sequence shown here is derived from an EMBL/GenBank/DDBJ whole genome shotgun (WGS) entry which is preliminary data.</text>
</comment>
<evidence type="ECO:0000313" key="3">
    <source>
        <dbReference type="Proteomes" id="UP001152321"/>
    </source>
</evidence>
<name>A0ABT6DLI3_9BACT</name>
<keyword evidence="3" id="KW-1185">Reference proteome</keyword>
<evidence type="ECO:0000256" key="1">
    <source>
        <dbReference type="SAM" id="MobiDB-lite"/>
    </source>
</evidence>
<gene>
    <name evidence="2" type="ORF">NWE73_15245</name>
</gene>
<organism evidence="2 3">
    <name type="scientific">Bdellovibrio svalbardensis</name>
    <dbReference type="NCBI Taxonomy" id="2972972"/>
    <lineage>
        <taxon>Bacteria</taxon>
        <taxon>Pseudomonadati</taxon>
        <taxon>Bdellovibrionota</taxon>
        <taxon>Bdellovibrionia</taxon>
        <taxon>Bdellovibrionales</taxon>
        <taxon>Pseudobdellovibrionaceae</taxon>
        <taxon>Bdellovibrio</taxon>
    </lineage>
</organism>